<organism evidence="7 8">
    <name type="scientific">Rubricella aquisinus</name>
    <dbReference type="NCBI Taxonomy" id="2028108"/>
    <lineage>
        <taxon>Bacteria</taxon>
        <taxon>Pseudomonadati</taxon>
        <taxon>Pseudomonadota</taxon>
        <taxon>Alphaproteobacteria</taxon>
        <taxon>Rhodobacterales</taxon>
        <taxon>Paracoccaceae</taxon>
        <taxon>Rubricella</taxon>
    </lineage>
</organism>
<evidence type="ECO:0000259" key="6">
    <source>
        <dbReference type="Pfam" id="PF06305"/>
    </source>
</evidence>
<evidence type="ECO:0000313" key="7">
    <source>
        <dbReference type="EMBL" id="MBB5516714.1"/>
    </source>
</evidence>
<dbReference type="GO" id="GO:0005886">
    <property type="term" value="C:plasma membrane"/>
    <property type="evidence" value="ECO:0007669"/>
    <property type="project" value="InterPro"/>
</dbReference>
<evidence type="ECO:0000256" key="2">
    <source>
        <dbReference type="ARBA" id="ARBA00022692"/>
    </source>
</evidence>
<protein>
    <submittedName>
        <fullName evidence="7">Putative integral membrane protein</fullName>
    </submittedName>
</protein>
<dbReference type="RefSeq" id="WP_184012598.1">
    <property type="nucleotide sequence ID" value="NZ_JACIJS010000008.1"/>
</dbReference>
<dbReference type="InterPro" id="IPR010445">
    <property type="entry name" value="LapA_dom"/>
</dbReference>
<comment type="caution">
    <text evidence="7">The sequence shown here is derived from an EMBL/GenBank/DDBJ whole genome shotgun (WGS) entry which is preliminary data.</text>
</comment>
<keyword evidence="3 5" id="KW-1133">Transmembrane helix</keyword>
<dbReference type="Proteomes" id="UP000553766">
    <property type="component" value="Unassembled WGS sequence"/>
</dbReference>
<reference evidence="7 8" key="1">
    <citation type="submission" date="2020-08" db="EMBL/GenBank/DDBJ databases">
        <title>Genomic Encyclopedia of Type Strains, Phase IV (KMG-IV): sequencing the most valuable type-strain genomes for metagenomic binning, comparative biology and taxonomic classification.</title>
        <authorList>
            <person name="Goeker M."/>
        </authorList>
    </citation>
    <scope>NUCLEOTIDE SEQUENCE [LARGE SCALE GENOMIC DNA]</scope>
    <source>
        <strain evidence="7 8">DSM 103377</strain>
    </source>
</reference>
<feature type="domain" description="Lipopolysaccharide assembly protein A" evidence="6">
    <location>
        <begin position="24"/>
        <end position="93"/>
    </location>
</feature>
<feature type="transmembrane region" description="Helical" evidence="5">
    <location>
        <begin position="49"/>
        <end position="70"/>
    </location>
</feature>
<name>A0A840X1R0_9RHOB</name>
<proteinExistence type="predicted"/>
<evidence type="ECO:0000256" key="3">
    <source>
        <dbReference type="ARBA" id="ARBA00022989"/>
    </source>
</evidence>
<evidence type="ECO:0000313" key="8">
    <source>
        <dbReference type="Proteomes" id="UP000553766"/>
    </source>
</evidence>
<evidence type="ECO:0000256" key="4">
    <source>
        <dbReference type="ARBA" id="ARBA00023136"/>
    </source>
</evidence>
<keyword evidence="8" id="KW-1185">Reference proteome</keyword>
<keyword evidence="1" id="KW-1003">Cell membrane</keyword>
<accession>A0A840X1R0</accession>
<sequence length="112" mass="12538">MFRFARLILLALLALFLILLAVANRDTVTLQLMPDQLAGIFQVTGDVPLFVLMIVMAGGGFALGYSVEYIREWKIRSEARRAKKEAKVLEQEVKSLRAKTGDDEDDVLALLK</sequence>
<keyword evidence="4 5" id="KW-0472">Membrane</keyword>
<dbReference type="Pfam" id="PF06305">
    <property type="entry name" value="LapA_dom"/>
    <property type="match status" value="1"/>
</dbReference>
<gene>
    <name evidence="7" type="ORF">FHS89_002754</name>
</gene>
<evidence type="ECO:0000256" key="1">
    <source>
        <dbReference type="ARBA" id="ARBA00022475"/>
    </source>
</evidence>
<keyword evidence="2 5" id="KW-0812">Transmembrane</keyword>
<dbReference type="AlphaFoldDB" id="A0A840X1R0"/>
<evidence type="ECO:0000256" key="5">
    <source>
        <dbReference type="SAM" id="Phobius"/>
    </source>
</evidence>
<dbReference type="EMBL" id="JACIJS010000008">
    <property type="protein sequence ID" value="MBB5516714.1"/>
    <property type="molecule type" value="Genomic_DNA"/>
</dbReference>